<dbReference type="Gene3D" id="3.30.460.20">
    <property type="entry name" value="CorA soluble domain-like"/>
    <property type="match status" value="1"/>
</dbReference>
<dbReference type="GO" id="GO:0000287">
    <property type="term" value="F:magnesium ion binding"/>
    <property type="evidence" value="ECO:0007669"/>
    <property type="project" value="TreeGrafter"/>
</dbReference>
<evidence type="ECO:0000256" key="5">
    <source>
        <dbReference type="ARBA" id="ARBA00022692"/>
    </source>
</evidence>
<dbReference type="EMBL" id="CAJNOJ010000013">
    <property type="protein sequence ID" value="CAF0803298.1"/>
    <property type="molecule type" value="Genomic_DNA"/>
</dbReference>
<accession>A0A813YUU0</accession>
<dbReference type="Proteomes" id="UP000663828">
    <property type="component" value="Unassembled WGS sequence"/>
</dbReference>
<dbReference type="PANTHER" id="PTHR46494">
    <property type="entry name" value="CORA FAMILY METAL ION TRANSPORTER (EUROFUNG)"/>
    <property type="match status" value="1"/>
</dbReference>
<evidence type="ECO:0000256" key="6">
    <source>
        <dbReference type="ARBA" id="ARBA00022989"/>
    </source>
</evidence>
<evidence type="ECO:0000256" key="1">
    <source>
        <dbReference type="ARBA" id="ARBA00004651"/>
    </source>
</evidence>
<feature type="transmembrane region" description="Helical" evidence="8">
    <location>
        <begin position="400"/>
        <end position="420"/>
    </location>
</feature>
<dbReference type="EMBL" id="CAJNOR010000353">
    <property type="protein sequence ID" value="CAF0889035.1"/>
    <property type="molecule type" value="Genomic_DNA"/>
</dbReference>
<comment type="similarity">
    <text evidence="2">Belongs to the CorA metal ion transporter (MIT) (TC 1.A.35) family.</text>
</comment>
<keyword evidence="11" id="KW-1185">Reference proteome</keyword>
<keyword evidence="4" id="KW-1003">Cell membrane</keyword>
<dbReference type="InterPro" id="IPR045861">
    <property type="entry name" value="CorA_cytoplasmic_dom"/>
</dbReference>
<dbReference type="GO" id="GO:0050897">
    <property type="term" value="F:cobalt ion binding"/>
    <property type="evidence" value="ECO:0007669"/>
    <property type="project" value="TreeGrafter"/>
</dbReference>
<evidence type="ECO:0000313" key="10">
    <source>
        <dbReference type="EMBL" id="CAF0889035.1"/>
    </source>
</evidence>
<dbReference type="SUPFAM" id="SSF144083">
    <property type="entry name" value="Magnesium transport protein CorA, transmembrane region"/>
    <property type="match status" value="1"/>
</dbReference>
<dbReference type="PANTHER" id="PTHR46494:SF1">
    <property type="entry name" value="CORA FAMILY METAL ION TRANSPORTER (EUROFUNG)"/>
    <property type="match status" value="1"/>
</dbReference>
<evidence type="ECO:0000256" key="7">
    <source>
        <dbReference type="ARBA" id="ARBA00023136"/>
    </source>
</evidence>
<dbReference type="Gene3D" id="1.20.58.340">
    <property type="entry name" value="Magnesium transport protein CorA, transmembrane region"/>
    <property type="match status" value="2"/>
</dbReference>
<dbReference type="AlphaFoldDB" id="A0A813YUU0"/>
<name>A0A813YUU0_ADIRI</name>
<protein>
    <submittedName>
        <fullName evidence="10">Uncharacterized protein</fullName>
    </submittedName>
</protein>
<dbReference type="GO" id="GO:0005886">
    <property type="term" value="C:plasma membrane"/>
    <property type="evidence" value="ECO:0007669"/>
    <property type="project" value="UniProtKB-SubCell"/>
</dbReference>
<evidence type="ECO:0000313" key="11">
    <source>
        <dbReference type="Proteomes" id="UP000663828"/>
    </source>
</evidence>
<evidence type="ECO:0000313" key="9">
    <source>
        <dbReference type="EMBL" id="CAF0803298.1"/>
    </source>
</evidence>
<dbReference type="InterPro" id="IPR045863">
    <property type="entry name" value="CorA_TM1_TM2"/>
</dbReference>
<dbReference type="OrthoDB" id="29879at2759"/>
<comment type="subcellular location">
    <subcellularLocation>
        <location evidence="1">Cell membrane</location>
        <topology evidence="1">Multi-pass membrane protein</topology>
    </subcellularLocation>
</comment>
<evidence type="ECO:0000256" key="2">
    <source>
        <dbReference type="ARBA" id="ARBA00009765"/>
    </source>
</evidence>
<dbReference type="SUPFAM" id="SSF143865">
    <property type="entry name" value="CorA soluble domain-like"/>
    <property type="match status" value="1"/>
</dbReference>
<keyword evidence="6 8" id="KW-1133">Transmembrane helix</keyword>
<comment type="caution">
    <text evidence="10">The sequence shown here is derived from an EMBL/GenBank/DDBJ whole genome shotgun (WGS) entry which is preliminary data.</text>
</comment>
<proteinExistence type="inferred from homology"/>
<dbReference type="GO" id="GO:0015095">
    <property type="term" value="F:magnesium ion transmembrane transporter activity"/>
    <property type="evidence" value="ECO:0007669"/>
    <property type="project" value="TreeGrafter"/>
</dbReference>
<feature type="transmembrane region" description="Helical" evidence="8">
    <location>
        <begin position="365"/>
        <end position="385"/>
    </location>
</feature>
<dbReference type="GO" id="GO:0015087">
    <property type="term" value="F:cobalt ion transmembrane transporter activity"/>
    <property type="evidence" value="ECO:0007669"/>
    <property type="project" value="TreeGrafter"/>
</dbReference>
<evidence type="ECO:0000256" key="3">
    <source>
        <dbReference type="ARBA" id="ARBA00022448"/>
    </source>
</evidence>
<keyword evidence="7 8" id="KW-0472">Membrane</keyword>
<keyword evidence="5 8" id="KW-0812">Transmembrane</keyword>
<evidence type="ECO:0000256" key="4">
    <source>
        <dbReference type="ARBA" id="ARBA00022475"/>
    </source>
</evidence>
<evidence type="ECO:0000256" key="8">
    <source>
        <dbReference type="SAM" id="Phobius"/>
    </source>
</evidence>
<sequence>MPLSDVDRTRRRISTDVSLDDVKFVFYSYNESYFEEKTFHSVHELIFVLENQIKNGHSNKDRYHWIEVINFSSIALPTSIRLLCRHFNIHPLTVEDITTLASYTKLDLFHQNGALYLLMKLLTWNGSRVEQQQISFYLHCSKNMLITFQEQSKDHHQSFFQTIRNRLRRQQSYSTTSEDFQQYQSSRLRQLNVDYLFCCLLDDIIDRYTFVMEEIADRIAYYDQILMADRQSRTMSILYSIYRLKHDLLHLRILFNPLKEIIARLQRVTSDDPFLSFPRTDPALRLGLKHHIVRRQAKTNRFISNSSSKKNKFSSIYLNDYIYVYLNDLNHHIDQLIDSLEIQRESVSILISFWITLNSNEIQEILQILMLITVLFMPCTLLTGMNSTNFYFQAFLEYHYGYYIILSALALIFLGMVTWYKVKKWI</sequence>
<keyword evidence="3" id="KW-0813">Transport</keyword>
<gene>
    <name evidence="9" type="ORF">EDS130_LOCUS4967</name>
    <name evidence="10" type="ORF">XAT740_LOCUS7410</name>
</gene>
<dbReference type="Proteomes" id="UP000663852">
    <property type="component" value="Unassembled WGS sequence"/>
</dbReference>
<organism evidence="10 11">
    <name type="scientific">Adineta ricciae</name>
    <name type="common">Rotifer</name>
    <dbReference type="NCBI Taxonomy" id="249248"/>
    <lineage>
        <taxon>Eukaryota</taxon>
        <taxon>Metazoa</taxon>
        <taxon>Spiralia</taxon>
        <taxon>Gnathifera</taxon>
        <taxon>Rotifera</taxon>
        <taxon>Eurotatoria</taxon>
        <taxon>Bdelloidea</taxon>
        <taxon>Adinetida</taxon>
        <taxon>Adinetidae</taxon>
        <taxon>Adineta</taxon>
    </lineage>
</organism>
<dbReference type="InterPro" id="IPR002523">
    <property type="entry name" value="MgTranspt_CorA/ZnTranspt_ZntB"/>
</dbReference>
<dbReference type="Pfam" id="PF01544">
    <property type="entry name" value="CorA"/>
    <property type="match status" value="2"/>
</dbReference>
<reference evidence="10" key="1">
    <citation type="submission" date="2021-02" db="EMBL/GenBank/DDBJ databases">
        <authorList>
            <person name="Nowell W R."/>
        </authorList>
    </citation>
    <scope>NUCLEOTIDE SEQUENCE</scope>
</reference>